<name>A0ABQ0YPJ5_9NOCA</name>
<proteinExistence type="predicted"/>
<evidence type="ECO:0000313" key="1">
    <source>
        <dbReference type="EMBL" id="GES38169.1"/>
    </source>
</evidence>
<organism evidence="1 2">
    <name type="scientific">Rhodococcus aetherivorans</name>
    <dbReference type="NCBI Taxonomy" id="191292"/>
    <lineage>
        <taxon>Bacteria</taxon>
        <taxon>Bacillati</taxon>
        <taxon>Actinomycetota</taxon>
        <taxon>Actinomycetes</taxon>
        <taxon>Mycobacteriales</taxon>
        <taxon>Nocardiaceae</taxon>
        <taxon>Rhodococcus</taxon>
    </lineage>
</organism>
<reference evidence="1 2" key="1">
    <citation type="journal article" date="2018" name="Biodegradation">
        <title>1,4-Dioxane degradation characteristics of Rhodococcus aetherivorans JCM 14343.</title>
        <authorList>
            <person name="Inoue D."/>
            <person name="Tsunoda T."/>
            <person name="Yamamoto N."/>
            <person name="Ike M."/>
            <person name="Sei K."/>
        </authorList>
    </citation>
    <scope>NUCLEOTIDE SEQUENCE [LARGE SCALE GENOMIC DNA]</scope>
    <source>
        <strain evidence="1 2">JCM 14343</strain>
    </source>
</reference>
<accession>A0ABQ0YPJ5</accession>
<dbReference type="EMBL" id="BLAH01000092">
    <property type="protein sequence ID" value="GES38169.1"/>
    <property type="molecule type" value="Genomic_DNA"/>
</dbReference>
<gene>
    <name evidence="1" type="ORF">RAJCM14343_3429</name>
</gene>
<dbReference type="Proteomes" id="UP000325466">
    <property type="component" value="Unassembled WGS sequence"/>
</dbReference>
<keyword evidence="2" id="KW-1185">Reference proteome</keyword>
<protein>
    <submittedName>
        <fullName evidence="1">Uncharacterized protein</fullName>
    </submittedName>
</protein>
<evidence type="ECO:0000313" key="2">
    <source>
        <dbReference type="Proteomes" id="UP000325466"/>
    </source>
</evidence>
<comment type="caution">
    <text evidence="1">The sequence shown here is derived from an EMBL/GenBank/DDBJ whole genome shotgun (WGS) entry which is preliminary data.</text>
</comment>
<sequence length="136" mass="14896">MNTNTSALSDQIRAVHQLVRTQLQILEIRHERSSHPMAKQQIAADIRYLSERCDALERILHSHTTSAKSSSSRAARLSDCIATIAGSADRRSVAALEHVLADQLADRVRTLESLAIALGDRPLQQWARGIHAVGAA</sequence>